<dbReference type="PROSITE" id="PS51272">
    <property type="entry name" value="SLH"/>
    <property type="match status" value="1"/>
</dbReference>
<dbReference type="InterPro" id="IPR001119">
    <property type="entry name" value="SLH_dom"/>
</dbReference>
<gene>
    <name evidence="2" type="ORF">IDH45_21325</name>
</gene>
<keyword evidence="3" id="KW-1185">Reference proteome</keyword>
<dbReference type="Pfam" id="PF14504">
    <property type="entry name" value="CAP_assoc_N"/>
    <property type="match status" value="1"/>
</dbReference>
<dbReference type="EMBL" id="JACXJA010000030">
    <property type="protein sequence ID" value="MBD2864535.1"/>
    <property type="molecule type" value="Genomic_DNA"/>
</dbReference>
<dbReference type="RefSeq" id="WP_190930157.1">
    <property type="nucleotide sequence ID" value="NZ_JACXJA010000030.1"/>
</dbReference>
<evidence type="ECO:0000259" key="1">
    <source>
        <dbReference type="PROSITE" id="PS51272"/>
    </source>
</evidence>
<evidence type="ECO:0000313" key="3">
    <source>
        <dbReference type="Proteomes" id="UP000639396"/>
    </source>
</evidence>
<dbReference type="AlphaFoldDB" id="A0A927CEX6"/>
<dbReference type="InterPro" id="IPR029410">
    <property type="entry name" value="CAP_assoc"/>
</dbReference>
<dbReference type="PANTHER" id="PTHR31157">
    <property type="entry name" value="SCP DOMAIN-CONTAINING PROTEIN"/>
    <property type="match status" value="1"/>
</dbReference>
<dbReference type="Pfam" id="PF00395">
    <property type="entry name" value="SLH"/>
    <property type="match status" value="1"/>
</dbReference>
<dbReference type="InterPro" id="IPR035940">
    <property type="entry name" value="CAP_sf"/>
</dbReference>
<dbReference type="Proteomes" id="UP000639396">
    <property type="component" value="Unassembled WGS sequence"/>
</dbReference>
<proteinExistence type="predicted"/>
<organism evidence="2 3">
    <name type="scientific">Paenibacillus oceani</name>
    <dbReference type="NCBI Taxonomy" id="2772510"/>
    <lineage>
        <taxon>Bacteria</taxon>
        <taxon>Bacillati</taxon>
        <taxon>Bacillota</taxon>
        <taxon>Bacilli</taxon>
        <taxon>Bacillales</taxon>
        <taxon>Paenibacillaceae</taxon>
        <taxon>Paenibacillus</taxon>
    </lineage>
</organism>
<accession>A0A927CEX6</accession>
<comment type="caution">
    <text evidence="2">The sequence shown here is derived from an EMBL/GenBank/DDBJ whole genome shotgun (WGS) entry which is preliminary data.</text>
</comment>
<dbReference type="InterPro" id="IPR014044">
    <property type="entry name" value="CAP_dom"/>
</dbReference>
<dbReference type="CDD" id="cd05379">
    <property type="entry name" value="CAP_bacterial"/>
    <property type="match status" value="1"/>
</dbReference>
<dbReference type="PANTHER" id="PTHR31157:SF1">
    <property type="entry name" value="SCP DOMAIN-CONTAINING PROTEIN"/>
    <property type="match status" value="1"/>
</dbReference>
<dbReference type="Pfam" id="PF00188">
    <property type="entry name" value="CAP"/>
    <property type="match status" value="1"/>
</dbReference>
<name>A0A927CEX6_9BACL</name>
<evidence type="ECO:0000313" key="2">
    <source>
        <dbReference type="EMBL" id="MBD2864535.1"/>
    </source>
</evidence>
<sequence>MSESHVRLNRKMVRWSLSALVASALLVSAGSSGWPSADGAKGPGLLLQVSAAEASVFSDVTTHWGRASIEWAVKQGVVDGFADGTFQPDKLVSEAEFVTMLLRAYVGSSAIADQPNAPWYAKYYAYAGEMHWPVDEARANTPYKRGLAARLLAASQGQDLSESGSIGYLLDNGLAQGKTSGTVEGFGAGDTLTRAESVQFIRNLKSKAQYISGLPAPVQPFAVRGVSIGDSVSSVQTKLGAPDRRDASEYGFEWYIYNADYANYAQIGIMDRKVVGLYTNSSRWTTSKEAVQPGAASRDVVKTFGKPLDSITKGFTRYLINSPGVEEGMYEIDGSYVTFYYDTHEGSAIEAIQVIAKDTEEAKKDYYGTPSERLRTAYELEAFDLANAARVKRGLKPYKWDDQVAGTARKHSEDMAVNQYFAHESPSGQNLGARLDTGGVDYESAAENIAAGQPNAITAHAGWLNSTTGHRKSLLSDLERLGVGVYFGGKMHVYYTENFISPMN</sequence>
<feature type="domain" description="SLH" evidence="1">
    <location>
        <begin position="52"/>
        <end position="115"/>
    </location>
</feature>
<reference evidence="2" key="1">
    <citation type="submission" date="2020-09" db="EMBL/GenBank/DDBJ databases">
        <title>A novel bacterium of genus Paenibacillus, isolated from South China Sea.</title>
        <authorList>
            <person name="Huang H."/>
            <person name="Mo K."/>
            <person name="Hu Y."/>
        </authorList>
    </citation>
    <scope>NUCLEOTIDE SEQUENCE</scope>
    <source>
        <strain evidence="2">IB182363</strain>
    </source>
</reference>
<protein>
    <submittedName>
        <fullName evidence="2">S-layer homology domain-containing protein</fullName>
    </submittedName>
</protein>
<dbReference type="Gene3D" id="3.40.33.10">
    <property type="entry name" value="CAP"/>
    <property type="match status" value="1"/>
</dbReference>
<dbReference type="SUPFAM" id="SSF55797">
    <property type="entry name" value="PR-1-like"/>
    <property type="match status" value="1"/>
</dbReference>